<proteinExistence type="predicted"/>
<dbReference type="WBParaSite" id="SCUD_0001988501-mRNA-1">
    <property type="protein sequence ID" value="SCUD_0001988501-mRNA-1"/>
    <property type="gene ID" value="SCUD_0001988501"/>
</dbReference>
<dbReference type="EMBL" id="UZAK01043293">
    <property type="protein sequence ID" value="VDP70544.1"/>
    <property type="molecule type" value="Genomic_DNA"/>
</dbReference>
<evidence type="ECO:0000256" key="1">
    <source>
        <dbReference type="SAM" id="MobiDB-lite"/>
    </source>
</evidence>
<organism evidence="4">
    <name type="scientific">Schistosoma curassoni</name>
    <dbReference type="NCBI Taxonomy" id="6186"/>
    <lineage>
        <taxon>Eukaryota</taxon>
        <taxon>Metazoa</taxon>
        <taxon>Spiralia</taxon>
        <taxon>Lophotrochozoa</taxon>
        <taxon>Platyhelminthes</taxon>
        <taxon>Trematoda</taxon>
        <taxon>Digenea</taxon>
        <taxon>Strigeidida</taxon>
        <taxon>Schistosomatoidea</taxon>
        <taxon>Schistosomatidae</taxon>
        <taxon>Schistosoma</taxon>
    </lineage>
</organism>
<name>A0A183KXT6_9TREM</name>
<accession>A0A183KXT6</accession>
<protein>
    <submittedName>
        <fullName evidence="4">B box-type domain-containing protein</fullName>
    </submittedName>
</protein>
<evidence type="ECO:0000313" key="4">
    <source>
        <dbReference type="WBParaSite" id="SCUD_0001988501-mRNA-1"/>
    </source>
</evidence>
<reference evidence="4" key="1">
    <citation type="submission" date="2016-06" db="UniProtKB">
        <authorList>
            <consortium name="WormBaseParasite"/>
        </authorList>
    </citation>
    <scope>IDENTIFICATION</scope>
</reference>
<evidence type="ECO:0000313" key="2">
    <source>
        <dbReference type="EMBL" id="VDP70544.1"/>
    </source>
</evidence>
<sequence length="127" mass="13927">MGDESIECLSNDSGDSWDILSNSESEMGRDPSSQPQSNCLIVCANCGDLLSDEFLQCLLCKNCYVCIKCKAKSLATKCTEVGEHSFIPTLRLLTSKDVSNLEVSQHSSFDVVLVAKFGIIYLLHNNL</sequence>
<feature type="region of interest" description="Disordered" evidence="1">
    <location>
        <begin position="1"/>
        <end position="36"/>
    </location>
</feature>
<reference evidence="2 3" key="2">
    <citation type="submission" date="2018-11" db="EMBL/GenBank/DDBJ databases">
        <authorList>
            <consortium name="Pathogen Informatics"/>
        </authorList>
    </citation>
    <scope>NUCLEOTIDE SEQUENCE [LARGE SCALE GENOMIC DNA]</scope>
    <source>
        <strain evidence="2">Dakar</strain>
        <strain evidence="3">Dakar, Senegal</strain>
    </source>
</reference>
<dbReference type="Proteomes" id="UP000279833">
    <property type="component" value="Unassembled WGS sequence"/>
</dbReference>
<gene>
    <name evidence="2" type="ORF">SCUD_LOCUS19882</name>
</gene>
<keyword evidence="3" id="KW-1185">Reference proteome</keyword>
<feature type="compositionally biased region" description="Polar residues" evidence="1">
    <location>
        <begin position="8"/>
        <end position="36"/>
    </location>
</feature>
<dbReference type="AlphaFoldDB" id="A0A183KXT6"/>
<evidence type="ECO:0000313" key="3">
    <source>
        <dbReference type="Proteomes" id="UP000279833"/>
    </source>
</evidence>